<organism evidence="1 5">
    <name type="scientific">Didymodactylos carnosus</name>
    <dbReference type="NCBI Taxonomy" id="1234261"/>
    <lineage>
        <taxon>Eukaryota</taxon>
        <taxon>Metazoa</taxon>
        <taxon>Spiralia</taxon>
        <taxon>Gnathifera</taxon>
        <taxon>Rotifera</taxon>
        <taxon>Eurotatoria</taxon>
        <taxon>Bdelloidea</taxon>
        <taxon>Philodinida</taxon>
        <taxon>Philodinidae</taxon>
        <taxon>Didymodactylos</taxon>
    </lineage>
</organism>
<sequence length="107" mass="12267">MAKITGGGRIGDVTLNLCALPIIDQPEIKLYVRQPRPDDPRAFPVIDWHDKDHYVVPVENLPRIQGSLVFTNVAALNELSIQEKYELLLRAARLQLQNVKFIHCYYL</sequence>
<reference evidence="1" key="1">
    <citation type="submission" date="2021-02" db="EMBL/GenBank/DDBJ databases">
        <authorList>
            <person name="Nowell W R."/>
        </authorList>
    </citation>
    <scope>NUCLEOTIDE SEQUENCE</scope>
</reference>
<dbReference type="Proteomes" id="UP000682733">
    <property type="component" value="Unassembled WGS sequence"/>
</dbReference>
<gene>
    <name evidence="1" type="ORF">GPM918_LOCUS27710</name>
    <name evidence="2" type="ORF">OVA965_LOCUS30215</name>
    <name evidence="3" type="ORF">SRO942_LOCUS28075</name>
    <name evidence="4" type="ORF">TMI583_LOCUS31013</name>
</gene>
<evidence type="ECO:0000313" key="4">
    <source>
        <dbReference type="EMBL" id="CAF4149465.1"/>
    </source>
</evidence>
<evidence type="ECO:0000313" key="1">
    <source>
        <dbReference type="EMBL" id="CAF1284240.1"/>
    </source>
</evidence>
<dbReference type="AlphaFoldDB" id="A0A815CHS7"/>
<name>A0A815CHS7_9BILA</name>
<evidence type="ECO:0000313" key="5">
    <source>
        <dbReference type="Proteomes" id="UP000663829"/>
    </source>
</evidence>
<protein>
    <submittedName>
        <fullName evidence="1">Uncharacterized protein</fullName>
    </submittedName>
</protein>
<dbReference type="Proteomes" id="UP000663829">
    <property type="component" value="Unassembled WGS sequence"/>
</dbReference>
<dbReference type="EMBL" id="CAJNOQ010011746">
    <property type="protein sequence ID" value="CAF1284240.1"/>
    <property type="molecule type" value="Genomic_DNA"/>
</dbReference>
<evidence type="ECO:0000313" key="2">
    <source>
        <dbReference type="EMBL" id="CAF1338170.1"/>
    </source>
</evidence>
<dbReference type="Proteomes" id="UP000681722">
    <property type="component" value="Unassembled WGS sequence"/>
</dbReference>
<keyword evidence="5" id="KW-1185">Reference proteome</keyword>
<dbReference type="EMBL" id="CAJOBA010043443">
    <property type="protein sequence ID" value="CAF4149465.1"/>
    <property type="molecule type" value="Genomic_DNA"/>
</dbReference>
<accession>A0A815CHS7</accession>
<evidence type="ECO:0000313" key="3">
    <source>
        <dbReference type="EMBL" id="CAF4082469.1"/>
    </source>
</evidence>
<dbReference type="EMBL" id="CAJOBC010029305">
    <property type="protein sequence ID" value="CAF4082469.1"/>
    <property type="molecule type" value="Genomic_DNA"/>
</dbReference>
<proteinExistence type="predicted"/>
<dbReference type="EMBL" id="CAJNOK010021816">
    <property type="protein sequence ID" value="CAF1338170.1"/>
    <property type="molecule type" value="Genomic_DNA"/>
</dbReference>
<comment type="caution">
    <text evidence="1">The sequence shown here is derived from an EMBL/GenBank/DDBJ whole genome shotgun (WGS) entry which is preliminary data.</text>
</comment>
<dbReference type="Proteomes" id="UP000677228">
    <property type="component" value="Unassembled WGS sequence"/>
</dbReference>